<accession>A0ACC0V550</accession>
<reference evidence="1" key="1">
    <citation type="submission" date="2022-10" db="EMBL/GenBank/DDBJ databases">
        <title>Complete Genome of Trichothecium roseum strain YXFP-22015, a Plant Pathogen Isolated from Citrus.</title>
        <authorList>
            <person name="Wang Y."/>
            <person name="Zhu L."/>
        </authorList>
    </citation>
    <scope>NUCLEOTIDE SEQUENCE</scope>
    <source>
        <strain evidence="1">YXFP-22015</strain>
    </source>
</reference>
<sequence length="775" mass="85037">MGIKGIYDVLGAGHRVSLAKLADECIRENDRPLRVAIDFAIWQYQLKAAQGGKDPVLRTLLSRALRLLRTPVQPVFVFDGKDKPKWKRDKLSGVGDKELNDDAKRLLVLLGIAYHNAPGEAEAECALMQKHGLVDAVLSEDGDTLMFGCTRALSKYSSESKSLPTPTHVNMYDVSNPDLLGREGMILVAMMSGGDYYPQGIPGCGTKIASAAAKGGFGKSLCLLETSDEEGRQNWRQSLMHELRTNESKFFQRKSPALALEMSKGDFPDMEILQYYKHPSVSQSLYDITEKITRKKDIYVQDLREFTREKLGWDFREGAIWFMRQLAPALLVQSMLNNESSYASLVQCVSNRRLHWSADAAPELRVTYVPEKVVPILLEDEVEGPMQVSQAPPVDQASEELGEDGLSSQSLLRKEYDVTKNESLWVLETVARKTIPQLVDEWEEAERVRIEARSKKAAAKSKPKPRAAKAVKDLSMPQGAIEDFIQYSKATATGVEASASEKLPDEDPVQKANDAVAMLSPKTRPKFHMLPSSPGSASSKETSPARPAKPPLNERSSGLPKIPRTPTKPTSRDTEKTLLPSSPPATLDRHLAAGKDQLSKAVMPGAALPKQVASSRKATPKASPQTAAAQANESSSKQRQSTLDAFTVKANTTGYHTGSRAFEQPHFIDLESDDDDDDDLPSLPVLLSLESGPPKPPSKRYGSPKSRGRTPMGATRRTSKKQCSLETNTASEQANVRRLETTREGSPAKTKGRPPRRAQGEPSPGCEIVDLTGDD</sequence>
<protein>
    <submittedName>
        <fullName evidence="1">Uncharacterized protein</fullName>
    </submittedName>
</protein>
<comment type="caution">
    <text evidence="1">The sequence shown here is derived from an EMBL/GenBank/DDBJ whole genome shotgun (WGS) entry which is preliminary data.</text>
</comment>
<evidence type="ECO:0000313" key="1">
    <source>
        <dbReference type="EMBL" id="KAI9901333.1"/>
    </source>
</evidence>
<name>A0ACC0V550_9HYPO</name>
<organism evidence="1 2">
    <name type="scientific">Trichothecium roseum</name>
    <dbReference type="NCBI Taxonomy" id="47278"/>
    <lineage>
        <taxon>Eukaryota</taxon>
        <taxon>Fungi</taxon>
        <taxon>Dikarya</taxon>
        <taxon>Ascomycota</taxon>
        <taxon>Pezizomycotina</taxon>
        <taxon>Sordariomycetes</taxon>
        <taxon>Hypocreomycetidae</taxon>
        <taxon>Hypocreales</taxon>
        <taxon>Hypocreales incertae sedis</taxon>
        <taxon>Trichothecium</taxon>
    </lineage>
</organism>
<evidence type="ECO:0000313" key="2">
    <source>
        <dbReference type="Proteomes" id="UP001163324"/>
    </source>
</evidence>
<keyword evidence="2" id="KW-1185">Reference proteome</keyword>
<gene>
    <name evidence="1" type="ORF">N3K66_003150</name>
</gene>
<dbReference type="Proteomes" id="UP001163324">
    <property type="component" value="Chromosome 3"/>
</dbReference>
<proteinExistence type="predicted"/>
<dbReference type="EMBL" id="CM047942">
    <property type="protein sequence ID" value="KAI9901333.1"/>
    <property type="molecule type" value="Genomic_DNA"/>
</dbReference>